<dbReference type="GO" id="GO:0031966">
    <property type="term" value="C:mitochondrial membrane"/>
    <property type="evidence" value="ECO:0007669"/>
    <property type="project" value="UniProtKB-SubCell"/>
</dbReference>
<comment type="function">
    <text evidence="17">Core subunit of the mitochondrial membrane respiratory chain NADH dehydrogenase (Complex I) which catalyzes electron transfer from NADH through the respiratory chain, using ubiquinone as an electron acceptor. Essential for the catalytic activity and assembly of complex I.</text>
</comment>
<evidence type="ECO:0000256" key="1">
    <source>
        <dbReference type="ARBA" id="ARBA00003257"/>
    </source>
</evidence>
<evidence type="ECO:0000256" key="7">
    <source>
        <dbReference type="ARBA" id="ARBA00022660"/>
    </source>
</evidence>
<feature type="transmembrane region" description="Helical" evidence="17">
    <location>
        <begin position="107"/>
        <end position="125"/>
    </location>
</feature>
<evidence type="ECO:0000256" key="10">
    <source>
        <dbReference type="ARBA" id="ARBA00022982"/>
    </source>
</evidence>
<gene>
    <name evidence="20" type="primary">ND4</name>
</gene>
<comment type="catalytic activity">
    <reaction evidence="16 17">
        <text>a ubiquinone + NADH + 5 H(+)(in) = a ubiquinol + NAD(+) + 4 H(+)(out)</text>
        <dbReference type="Rhea" id="RHEA:29091"/>
        <dbReference type="Rhea" id="RHEA-COMP:9565"/>
        <dbReference type="Rhea" id="RHEA-COMP:9566"/>
        <dbReference type="ChEBI" id="CHEBI:15378"/>
        <dbReference type="ChEBI" id="CHEBI:16389"/>
        <dbReference type="ChEBI" id="CHEBI:17976"/>
        <dbReference type="ChEBI" id="CHEBI:57540"/>
        <dbReference type="ChEBI" id="CHEBI:57945"/>
        <dbReference type="EC" id="7.1.1.2"/>
    </reaction>
</comment>
<evidence type="ECO:0000256" key="8">
    <source>
        <dbReference type="ARBA" id="ARBA00022692"/>
    </source>
</evidence>
<dbReference type="Pfam" id="PF01059">
    <property type="entry name" value="Oxidored_q5_N"/>
    <property type="match status" value="1"/>
</dbReference>
<dbReference type="RefSeq" id="YP_010585986.1">
    <property type="nucleotide sequence ID" value="NC_069240.1"/>
</dbReference>
<evidence type="ECO:0000256" key="4">
    <source>
        <dbReference type="ARBA" id="ARBA00012944"/>
    </source>
</evidence>
<dbReference type="AlphaFoldDB" id="A0A9E8RSX6"/>
<dbReference type="GO" id="GO:0008137">
    <property type="term" value="F:NADH dehydrogenase (ubiquinone) activity"/>
    <property type="evidence" value="ECO:0007669"/>
    <property type="project" value="UniProtKB-UniRule"/>
</dbReference>
<dbReference type="EMBL" id="OL677998">
    <property type="protein sequence ID" value="UZZ43722.1"/>
    <property type="molecule type" value="Genomic_DNA"/>
</dbReference>
<evidence type="ECO:0000256" key="11">
    <source>
        <dbReference type="ARBA" id="ARBA00022989"/>
    </source>
</evidence>
<comment type="similarity">
    <text evidence="3 17">Belongs to the complex I subunit 4 family.</text>
</comment>
<dbReference type="InterPro" id="IPR001750">
    <property type="entry name" value="ND/Mrp_TM"/>
</dbReference>
<dbReference type="EC" id="7.1.1.2" evidence="4 17"/>
<feature type="transmembrane region" description="Helical" evidence="17">
    <location>
        <begin position="419"/>
        <end position="436"/>
    </location>
</feature>
<keyword evidence="8 17" id="KW-0812">Transmembrane</keyword>
<dbReference type="GeneID" id="77424913"/>
<protein>
    <recommendedName>
        <fullName evidence="5 17">NADH-ubiquinone oxidoreductase chain 4</fullName>
        <ecNumber evidence="4 17">7.1.1.2</ecNumber>
    </recommendedName>
</protein>
<dbReference type="GO" id="GO:0015990">
    <property type="term" value="P:electron transport coupled proton transport"/>
    <property type="evidence" value="ECO:0007669"/>
    <property type="project" value="TreeGrafter"/>
</dbReference>
<feature type="transmembrane region" description="Helical" evidence="17">
    <location>
        <begin position="137"/>
        <end position="159"/>
    </location>
</feature>
<accession>A0A9E8RSX6</accession>
<evidence type="ECO:0000256" key="3">
    <source>
        <dbReference type="ARBA" id="ARBA00009025"/>
    </source>
</evidence>
<proteinExistence type="inferred from homology"/>
<reference evidence="20" key="2">
    <citation type="journal article" date="2022" name="Syst. Entomol.">
        <title>Massive gene rearrangements of mitochondrial genomes and implications for the phylogeny of Trichoptera (Insecta).</title>
        <authorList>
            <person name="Ge X."/>
            <person name="Peng L."/>
            <person name="Vogler A.P."/>
            <person name="Morse J.C."/>
            <person name="Yang L."/>
            <person name="Sun C."/>
            <person name="Wang B."/>
        </authorList>
    </citation>
    <scope>NUCLEOTIDE SEQUENCE</scope>
</reference>
<dbReference type="InterPro" id="IPR003918">
    <property type="entry name" value="NADH_UbQ_OxRdtase"/>
</dbReference>
<evidence type="ECO:0000256" key="6">
    <source>
        <dbReference type="ARBA" id="ARBA00022448"/>
    </source>
</evidence>
<feature type="domain" description="NADH:ubiquinone oxidoreductase chain 4 N-terminal" evidence="19">
    <location>
        <begin position="1"/>
        <end position="100"/>
    </location>
</feature>
<comment type="subcellular location">
    <subcellularLocation>
        <location evidence="2 17">Mitochondrion membrane</location>
        <topology evidence="2 17">Multi-pass membrane protein</topology>
    </subcellularLocation>
</comment>
<evidence type="ECO:0000256" key="16">
    <source>
        <dbReference type="ARBA" id="ARBA00049551"/>
    </source>
</evidence>
<feature type="transmembrane region" description="Helical" evidence="17">
    <location>
        <begin position="213"/>
        <end position="232"/>
    </location>
</feature>
<evidence type="ECO:0000256" key="2">
    <source>
        <dbReference type="ARBA" id="ARBA00004225"/>
    </source>
</evidence>
<organism evidence="20">
    <name type="scientific">Adicella ragma</name>
    <dbReference type="NCBI Taxonomy" id="2904898"/>
    <lineage>
        <taxon>Eukaryota</taxon>
        <taxon>Metazoa</taxon>
        <taxon>Ecdysozoa</taxon>
        <taxon>Arthropoda</taxon>
        <taxon>Hexapoda</taxon>
        <taxon>Insecta</taxon>
        <taxon>Pterygota</taxon>
        <taxon>Neoptera</taxon>
        <taxon>Endopterygota</taxon>
        <taxon>Trichoptera</taxon>
        <taxon>Integripalpia</taxon>
        <taxon>Brevitentoria</taxon>
        <taxon>Leptoceroidea</taxon>
        <taxon>Leptoceridae</taxon>
        <taxon>Leptocerinae</taxon>
        <taxon>Triaenodini</taxon>
        <taxon>Adicella</taxon>
    </lineage>
</organism>
<keyword evidence="11 17" id="KW-1133">Transmembrane helix</keyword>
<feature type="transmembrane region" description="Helical" evidence="17">
    <location>
        <begin position="83"/>
        <end position="101"/>
    </location>
</feature>
<keyword evidence="15 17" id="KW-0472">Membrane</keyword>
<feature type="transmembrane region" description="Helical" evidence="17">
    <location>
        <begin position="298"/>
        <end position="319"/>
    </location>
</feature>
<feature type="transmembrane region" description="Helical" evidence="17">
    <location>
        <begin position="270"/>
        <end position="292"/>
    </location>
</feature>
<sequence length="440" mass="51046">MLKWLLLMVSFFFMLAEYWLVQLFLMVFMFMFLFTSLDSLSSMNLGVLMGSDLISFWLILLSIWVVILMFIASSLFYVNNYNIIMLSIVKLLLLIFLFLTFSVLDLFLFYLFFECTLIPMLLLIYGWGVQLERLEAAVYLLFYTMLVSLPLLGGIFYIYVLKKTMIFMFIEKMSFSNYLLYLVMLMAFLVKLPVIFIHLWLPKAHVEAPVSGSMILAGVMLKLGGYGMLRVMMMFEGILLKSSIIFMSLGLMGGVYLCLLCLFQIDFKKLVAYSSVVHMGLFLMGFVMMTNWGVKGSFYMLIGHGLCSSGMFSMINLNYERLHTRSLLLNKGMLSILPNFTFWWFLMLSSNMAAPFSLNLISEVSVINSLVSFSMFNLGFLLLLFFLSGVYNLYLYMVSQHGKFLLMKNNFFSLSIREYLLMLLHWIPLNLFFLKLEVLI</sequence>
<keyword evidence="13 17" id="KW-0830">Ubiquinone</keyword>
<keyword evidence="6 17" id="KW-0813">Transport</keyword>
<evidence type="ECO:0000256" key="13">
    <source>
        <dbReference type="ARBA" id="ARBA00023075"/>
    </source>
</evidence>
<keyword evidence="7 17" id="KW-0679">Respiratory chain</keyword>
<dbReference type="GO" id="GO:0003954">
    <property type="term" value="F:NADH dehydrogenase activity"/>
    <property type="evidence" value="ECO:0007669"/>
    <property type="project" value="TreeGrafter"/>
</dbReference>
<evidence type="ECO:0000259" key="19">
    <source>
        <dbReference type="Pfam" id="PF01059"/>
    </source>
</evidence>
<dbReference type="PANTHER" id="PTHR43507:SF20">
    <property type="entry name" value="NADH-UBIQUINONE OXIDOREDUCTASE CHAIN 4"/>
    <property type="match status" value="1"/>
</dbReference>
<dbReference type="PANTHER" id="PTHR43507">
    <property type="entry name" value="NADH-UBIQUINONE OXIDOREDUCTASE CHAIN 4"/>
    <property type="match status" value="1"/>
</dbReference>
<dbReference type="PRINTS" id="PR01437">
    <property type="entry name" value="NUOXDRDTASE4"/>
</dbReference>
<evidence type="ECO:0000256" key="15">
    <source>
        <dbReference type="ARBA" id="ARBA00023136"/>
    </source>
</evidence>
<dbReference type="InterPro" id="IPR000260">
    <property type="entry name" value="NADH4_N"/>
</dbReference>
<evidence type="ECO:0000256" key="5">
    <source>
        <dbReference type="ARBA" id="ARBA00021006"/>
    </source>
</evidence>
<dbReference type="GO" id="GO:0048039">
    <property type="term" value="F:ubiquinone binding"/>
    <property type="evidence" value="ECO:0007669"/>
    <property type="project" value="TreeGrafter"/>
</dbReference>
<geneLocation type="mitochondrion" evidence="20"/>
<dbReference type="Pfam" id="PF00361">
    <property type="entry name" value="Proton_antipo_M"/>
    <property type="match status" value="1"/>
</dbReference>
<dbReference type="CTD" id="4538"/>
<comment type="function">
    <text evidence="1">Core subunit of the mitochondrial membrane respiratory chain NADH dehydrogenase (Complex I) that is believed to belong to the minimal assembly required for catalysis. Complex I functions in the transfer of electrons from NADH to the respiratory chain. The immediate electron acceptor for the enzyme is believed to be ubiquinone.</text>
</comment>
<name>A0A9E8RSX6_9NEOP</name>
<feature type="domain" description="NADH:quinone oxidoreductase/Mrp antiporter transmembrane" evidence="18">
    <location>
        <begin position="105"/>
        <end position="381"/>
    </location>
</feature>
<evidence type="ECO:0000256" key="9">
    <source>
        <dbReference type="ARBA" id="ARBA00022967"/>
    </source>
</evidence>
<evidence type="ECO:0000313" key="20">
    <source>
        <dbReference type="EMBL" id="UZZ43722.1"/>
    </source>
</evidence>
<feature type="transmembrane region" description="Helical" evidence="17">
    <location>
        <begin position="378"/>
        <end position="398"/>
    </location>
</feature>
<reference evidence="20" key="1">
    <citation type="submission" date="2021-11" db="EMBL/GenBank/DDBJ databases">
        <authorList>
            <person name="Ge X.-Y."/>
            <person name="Peng L."/>
            <person name="Sun C.-H."/>
            <person name="Wang B.-X."/>
        </authorList>
    </citation>
    <scope>NUCLEOTIDE SEQUENCE</scope>
</reference>
<feature type="transmembrane region" description="Helical" evidence="17">
    <location>
        <begin position="244"/>
        <end position="263"/>
    </location>
</feature>
<evidence type="ECO:0000256" key="17">
    <source>
        <dbReference type="RuleBase" id="RU003297"/>
    </source>
</evidence>
<feature type="transmembrane region" description="Helical" evidence="17">
    <location>
        <begin position="54"/>
        <end position="76"/>
    </location>
</feature>
<feature type="transmembrane region" description="Helical" evidence="17">
    <location>
        <begin position="179"/>
        <end position="201"/>
    </location>
</feature>
<keyword evidence="9" id="KW-1278">Translocase</keyword>
<keyword evidence="12 17" id="KW-0520">NAD</keyword>
<evidence type="ECO:0000259" key="18">
    <source>
        <dbReference type="Pfam" id="PF00361"/>
    </source>
</evidence>
<feature type="transmembrane region" description="Helical" evidence="17">
    <location>
        <begin position="12"/>
        <end position="34"/>
    </location>
</feature>
<evidence type="ECO:0000256" key="12">
    <source>
        <dbReference type="ARBA" id="ARBA00023027"/>
    </source>
</evidence>
<keyword evidence="10 17" id="KW-0249">Electron transport</keyword>
<evidence type="ECO:0000256" key="14">
    <source>
        <dbReference type="ARBA" id="ARBA00023128"/>
    </source>
</evidence>
<dbReference type="GO" id="GO:0042773">
    <property type="term" value="P:ATP synthesis coupled electron transport"/>
    <property type="evidence" value="ECO:0007669"/>
    <property type="project" value="InterPro"/>
</dbReference>
<keyword evidence="14 17" id="KW-0496">Mitochondrion</keyword>